<gene>
    <name evidence="1" type="ORF">SDC9_95651</name>
</gene>
<organism evidence="1">
    <name type="scientific">bioreactor metagenome</name>
    <dbReference type="NCBI Taxonomy" id="1076179"/>
    <lineage>
        <taxon>unclassified sequences</taxon>
        <taxon>metagenomes</taxon>
        <taxon>ecological metagenomes</taxon>
    </lineage>
</organism>
<proteinExistence type="predicted"/>
<protein>
    <submittedName>
        <fullName evidence="1">Uncharacterized protein</fullName>
    </submittedName>
</protein>
<name>A0A645AH05_9ZZZZ</name>
<sequence length="166" mass="19427">MNACRYAFIMENSIRQEVILRMQNDTMQLKPILEMVSTCQETLINILQQVISKVDLSTYPELNALQVLFDTNWTENFKFEICKGETTEQLMDLYMNLSALSSITERSLQFYRQAANNSAYEYEKIFFNSLAEQKKVIKRRIDSALRVVYNSLWSQVGFAPFIFGKE</sequence>
<comment type="caution">
    <text evidence="1">The sequence shown here is derived from an EMBL/GenBank/DDBJ whole genome shotgun (WGS) entry which is preliminary data.</text>
</comment>
<dbReference type="EMBL" id="VSSQ01012308">
    <property type="protein sequence ID" value="MPM48924.1"/>
    <property type="molecule type" value="Genomic_DNA"/>
</dbReference>
<dbReference type="AlphaFoldDB" id="A0A645AH05"/>
<reference evidence="1" key="1">
    <citation type="submission" date="2019-08" db="EMBL/GenBank/DDBJ databases">
        <authorList>
            <person name="Kucharzyk K."/>
            <person name="Murdoch R.W."/>
            <person name="Higgins S."/>
            <person name="Loffler F."/>
        </authorList>
    </citation>
    <scope>NUCLEOTIDE SEQUENCE</scope>
</reference>
<accession>A0A645AH05</accession>
<evidence type="ECO:0000313" key="1">
    <source>
        <dbReference type="EMBL" id="MPM48924.1"/>
    </source>
</evidence>